<organism evidence="2 3">
    <name type="scientific">Niabella ginsengisoli</name>
    <dbReference type="NCBI Taxonomy" id="522298"/>
    <lineage>
        <taxon>Bacteria</taxon>
        <taxon>Pseudomonadati</taxon>
        <taxon>Bacteroidota</taxon>
        <taxon>Chitinophagia</taxon>
        <taxon>Chitinophagales</taxon>
        <taxon>Chitinophagaceae</taxon>
        <taxon>Niabella</taxon>
    </lineage>
</organism>
<feature type="transmembrane region" description="Helical" evidence="1">
    <location>
        <begin position="353"/>
        <end position="371"/>
    </location>
</feature>
<dbReference type="InterPro" id="IPR018580">
    <property type="entry name" value="Uncharacterised_YfhO"/>
</dbReference>
<gene>
    <name evidence="2" type="ORF">MKP09_02265</name>
</gene>
<feature type="transmembrane region" description="Helical" evidence="1">
    <location>
        <begin position="378"/>
        <end position="397"/>
    </location>
</feature>
<keyword evidence="1" id="KW-0812">Transmembrane</keyword>
<evidence type="ECO:0008006" key="4">
    <source>
        <dbReference type="Google" id="ProtNLM"/>
    </source>
</evidence>
<sequence length="758" mass="84097">MNNWIKQSLPHFLAILIFLLVSVLFCKPVLEGKVLNQHDTGISGWKGSAQNALEIKEETGSLPLWSTSVFSGMPNYQIALEGKSALPVDLNKVMGLWLPKPMNFFFIACVCFYILCVVLRFHPVIGIFGALAFAYSTYNPLIISGGHETKMMAIAYMPMLLAGLLLIYAKRYWIGLAVATLGAMFELMANHPQISYYFFFIAGALTIAYLVKWIKEKDFKHIGISFGLSAVAALIGLGCYALAFTSTKEYAEYTMRGGKSLEITGNEVKKANTTGLDASYAFQYSMSTTEPLVMLMPKAVGGSTSSPLPEDSKVTEKLVEAGVPEMQASQFLSQMQLPIYWGGMLGEWGYSGGPAYIGAIIFILAIIGFVVVRSPVKWALLVVTILSVLMAWGRFFPGFNEFLLSNLPLYNKFRAPSMALIVANLTMPLMAVITVYTLCFAKDAKEILKINFKKILYTLGGITLLLALLYIGQSYSSGFDEQVMQMQLDQAGNDTLNRAIVEGMKADRQSMFGGQVMRSILFMIIVLGVLYAYLKNIIKPVMVVALLAVVTLIDLWAVDKKYFSDDQYIAKDELQVAEATPSPIDQQILKDKDPHFRVYDVQGLNNNSVSYFHRSVRGYHPAKLRIYQDIIERYFSGMPNEQILNALDVRYIINADQQGQQQLIPNPNAYGAAWFVKAVKPVANEVAELQAIGRTNLRDTAIVQQSLLKQNGNLSADSSSTISLTKYTNDEIEYIANTPTGALLYLVKYITQQDGKPL</sequence>
<evidence type="ECO:0000313" key="3">
    <source>
        <dbReference type="Proteomes" id="UP001202248"/>
    </source>
</evidence>
<feature type="transmembrane region" description="Helical" evidence="1">
    <location>
        <begin position="194"/>
        <end position="211"/>
    </location>
</feature>
<name>A0ABS9SEP6_9BACT</name>
<feature type="transmembrane region" description="Helical" evidence="1">
    <location>
        <begin position="12"/>
        <end position="30"/>
    </location>
</feature>
<evidence type="ECO:0000313" key="2">
    <source>
        <dbReference type="EMBL" id="MCH5596828.1"/>
    </source>
</evidence>
<keyword evidence="1" id="KW-1133">Transmembrane helix</keyword>
<feature type="transmembrane region" description="Helical" evidence="1">
    <location>
        <begin position="417"/>
        <end position="440"/>
    </location>
</feature>
<evidence type="ECO:0000256" key="1">
    <source>
        <dbReference type="SAM" id="Phobius"/>
    </source>
</evidence>
<feature type="transmembrane region" description="Helical" evidence="1">
    <location>
        <begin position="223"/>
        <end position="243"/>
    </location>
</feature>
<dbReference type="Proteomes" id="UP001202248">
    <property type="component" value="Unassembled WGS sequence"/>
</dbReference>
<protein>
    <recommendedName>
        <fullName evidence="4">YfhO family protein</fullName>
    </recommendedName>
</protein>
<feature type="transmembrane region" description="Helical" evidence="1">
    <location>
        <begin position="154"/>
        <end position="174"/>
    </location>
</feature>
<keyword evidence="3" id="KW-1185">Reference proteome</keyword>
<feature type="transmembrane region" description="Helical" evidence="1">
    <location>
        <begin position="452"/>
        <end position="471"/>
    </location>
</feature>
<reference evidence="2 3" key="1">
    <citation type="submission" date="2022-02" db="EMBL/GenBank/DDBJ databases">
        <authorList>
            <person name="Min J."/>
        </authorList>
    </citation>
    <scope>NUCLEOTIDE SEQUENCE [LARGE SCALE GENOMIC DNA]</scope>
    <source>
        <strain evidence="2 3">GR10-1</strain>
    </source>
</reference>
<feature type="transmembrane region" description="Helical" evidence="1">
    <location>
        <begin position="541"/>
        <end position="558"/>
    </location>
</feature>
<feature type="transmembrane region" description="Helical" evidence="1">
    <location>
        <begin position="516"/>
        <end position="534"/>
    </location>
</feature>
<dbReference type="EMBL" id="JAKWBL010000001">
    <property type="protein sequence ID" value="MCH5596828.1"/>
    <property type="molecule type" value="Genomic_DNA"/>
</dbReference>
<keyword evidence="1" id="KW-0472">Membrane</keyword>
<proteinExistence type="predicted"/>
<dbReference type="PANTHER" id="PTHR38454:SF1">
    <property type="entry name" value="INTEGRAL MEMBRANE PROTEIN"/>
    <property type="match status" value="1"/>
</dbReference>
<dbReference type="RefSeq" id="WP_240826243.1">
    <property type="nucleotide sequence ID" value="NZ_JAKWBL010000001.1"/>
</dbReference>
<comment type="caution">
    <text evidence="2">The sequence shown here is derived from an EMBL/GenBank/DDBJ whole genome shotgun (WGS) entry which is preliminary data.</text>
</comment>
<feature type="transmembrane region" description="Helical" evidence="1">
    <location>
        <begin position="104"/>
        <end position="133"/>
    </location>
</feature>
<dbReference type="PANTHER" id="PTHR38454">
    <property type="entry name" value="INTEGRAL MEMBRANE PROTEIN-RELATED"/>
    <property type="match status" value="1"/>
</dbReference>
<accession>A0ABS9SEP6</accession>